<organism evidence="7 8">
    <name type="scientific">Aspergillus terreus</name>
    <dbReference type="NCBI Taxonomy" id="33178"/>
    <lineage>
        <taxon>Eukaryota</taxon>
        <taxon>Fungi</taxon>
        <taxon>Dikarya</taxon>
        <taxon>Ascomycota</taxon>
        <taxon>Pezizomycotina</taxon>
        <taxon>Eurotiomycetes</taxon>
        <taxon>Eurotiomycetidae</taxon>
        <taxon>Eurotiales</taxon>
        <taxon>Aspergillaceae</taxon>
        <taxon>Aspergillus</taxon>
        <taxon>Aspergillus subgen. Circumdati</taxon>
    </lineage>
</organism>
<dbReference type="OrthoDB" id="2139957at2759"/>
<dbReference type="SUPFAM" id="SSF49899">
    <property type="entry name" value="Concanavalin A-like lectins/glucanases"/>
    <property type="match status" value="1"/>
</dbReference>
<dbReference type="InterPro" id="IPR023296">
    <property type="entry name" value="Glyco_hydro_beta-prop_sf"/>
</dbReference>
<evidence type="ECO:0000256" key="3">
    <source>
        <dbReference type="ARBA" id="ARBA00022801"/>
    </source>
</evidence>
<dbReference type="InterPro" id="IPR041542">
    <property type="entry name" value="GH43_C2"/>
</dbReference>
<name>A0A5M3Z928_ASPTE</name>
<evidence type="ECO:0000256" key="1">
    <source>
        <dbReference type="ARBA" id="ARBA00009865"/>
    </source>
</evidence>
<dbReference type="VEuPathDB" id="FungiDB:ATEG_10193"/>
<dbReference type="GO" id="GO:0004553">
    <property type="term" value="F:hydrolase activity, hydrolyzing O-glycosyl compounds"/>
    <property type="evidence" value="ECO:0007669"/>
    <property type="project" value="InterPro"/>
</dbReference>
<evidence type="ECO:0000256" key="2">
    <source>
        <dbReference type="ARBA" id="ARBA00022729"/>
    </source>
</evidence>
<keyword evidence="8" id="KW-1185">Reference proteome</keyword>
<reference evidence="7 8" key="1">
    <citation type="submission" date="2020-01" db="EMBL/GenBank/DDBJ databases">
        <title>Aspergillus terreus IFO 6365 whole genome shotgun sequence.</title>
        <authorList>
            <person name="Kanamasa S."/>
            <person name="Takahashi H."/>
        </authorList>
    </citation>
    <scope>NUCLEOTIDE SEQUENCE [LARGE SCALE GENOMIC DNA]</scope>
    <source>
        <strain evidence="7 8">IFO 6365</strain>
    </source>
</reference>
<dbReference type="EMBL" id="BLJY01000008">
    <property type="protein sequence ID" value="GFF18073.1"/>
    <property type="molecule type" value="Genomic_DNA"/>
</dbReference>
<dbReference type="AlphaFoldDB" id="A0A5M3Z928"/>
<protein>
    <submittedName>
        <fullName evidence="7">Glycosyl hydrolase family 43 protein</fullName>
    </submittedName>
</protein>
<dbReference type="InterPro" id="IPR013320">
    <property type="entry name" value="ConA-like_dom_sf"/>
</dbReference>
<accession>A0A5M3Z928</accession>
<sequence>MLASFVAVVLSTALAVQGQSFSNPIIYEDFPDNDIFLGPDGSYYFSASSFHYSPGAPILQSWDLVNWELIGHSVPTLDFGSNYDSQSAYNLGTWASTLRYRESNDQWYWIGCANFWTTYVYTSPSATGPWKQSSSFQPCFYDCGLLIDDDDTMYVAYGSNNVSVAQLSADGLSVVQTQQVFSFPSECHSIEGNRMYKINGSYYILDDCPSDGITEVWKAPSPFGPYTRKILNSGVASPVPGTGTPVQGSLVETEAGDWYFMSFAWNYPLGRVPVLAPITWDEDKFPVLTTVNGTWGESYPYPLPEHPTPAWTGVDKFAGETLSPAWQWNHNPDTTKFTINNPGLTLHTATVTGDLYAARNTLTHRLHGANPYGIVEIDFSNMADGDHAGLAALKDASAWIGIVRNGTEYRVVVTHGLTMGTYGGTTSTGTTVATVPITQTKVWLKVSLGAAAVGSHEAHFFYSLDGSSFTELGGAYTLTTDYLFFMGYRYGIFNYATRALGGSVDVLSFASESS</sequence>
<feature type="domain" description="Beta-xylosidase C-terminal Concanavalin A-like" evidence="6">
    <location>
        <begin position="315"/>
        <end position="506"/>
    </location>
</feature>
<dbReference type="InterPro" id="IPR051795">
    <property type="entry name" value="Glycosyl_Hydrlase_43"/>
</dbReference>
<dbReference type="Gene3D" id="2.60.120.200">
    <property type="match status" value="1"/>
</dbReference>
<comment type="caution">
    <text evidence="7">The sequence shown here is derived from an EMBL/GenBank/DDBJ whole genome shotgun (WGS) entry which is preliminary data.</text>
</comment>
<dbReference type="SUPFAM" id="SSF75005">
    <property type="entry name" value="Arabinanase/levansucrase/invertase"/>
    <property type="match status" value="1"/>
</dbReference>
<dbReference type="Proteomes" id="UP000452235">
    <property type="component" value="Unassembled WGS sequence"/>
</dbReference>
<dbReference type="Pfam" id="PF17851">
    <property type="entry name" value="GH43_C2"/>
    <property type="match status" value="1"/>
</dbReference>
<keyword evidence="3 5" id="KW-0378">Hydrolase</keyword>
<evidence type="ECO:0000313" key="7">
    <source>
        <dbReference type="EMBL" id="GFF18073.1"/>
    </source>
</evidence>
<evidence type="ECO:0000256" key="5">
    <source>
        <dbReference type="RuleBase" id="RU361187"/>
    </source>
</evidence>
<comment type="similarity">
    <text evidence="1 5">Belongs to the glycosyl hydrolase 43 family.</text>
</comment>
<dbReference type="InterPro" id="IPR006710">
    <property type="entry name" value="Glyco_hydro_43"/>
</dbReference>
<evidence type="ECO:0000259" key="6">
    <source>
        <dbReference type="Pfam" id="PF17851"/>
    </source>
</evidence>
<dbReference type="CDD" id="cd09001">
    <property type="entry name" value="GH43_FsAxh1-like"/>
    <property type="match status" value="1"/>
</dbReference>
<dbReference type="GO" id="GO:0005975">
    <property type="term" value="P:carbohydrate metabolic process"/>
    <property type="evidence" value="ECO:0007669"/>
    <property type="project" value="InterPro"/>
</dbReference>
<evidence type="ECO:0000256" key="4">
    <source>
        <dbReference type="ARBA" id="ARBA00023295"/>
    </source>
</evidence>
<dbReference type="PANTHER" id="PTHR42812">
    <property type="entry name" value="BETA-XYLOSIDASE"/>
    <property type="match status" value="1"/>
</dbReference>
<dbReference type="Gene3D" id="2.115.10.20">
    <property type="entry name" value="Glycosyl hydrolase domain, family 43"/>
    <property type="match status" value="1"/>
</dbReference>
<keyword evidence="4 5" id="KW-0326">Glycosidase</keyword>
<proteinExistence type="inferred from homology"/>
<dbReference type="PANTHER" id="PTHR42812:SF15">
    <property type="entry name" value="HYDROLASE, PUTATIVE (AFU_ORTHOLOGUE AFUA_2G00930)-RELATED"/>
    <property type="match status" value="1"/>
</dbReference>
<dbReference type="Pfam" id="PF04616">
    <property type="entry name" value="Glyco_hydro_43"/>
    <property type="match status" value="1"/>
</dbReference>
<evidence type="ECO:0000313" key="8">
    <source>
        <dbReference type="Proteomes" id="UP000452235"/>
    </source>
</evidence>
<keyword evidence="2" id="KW-0732">Signal</keyword>
<gene>
    <name evidence="7" type="ORF">ATEIFO6365_0008001400</name>
</gene>